<reference evidence="2 3" key="1">
    <citation type="journal article" date="2011" name="Genome Biol.">
        <title>Comparative genome sequence analysis underscores mycoparasitism as the ancestral life style of Trichoderma.</title>
        <authorList>
            <person name="Kubicek C.P."/>
            <person name="Herrera-Estrella A."/>
            <person name="Seidl-Seiboth V."/>
            <person name="Martinez D.A."/>
            <person name="Druzhinina I.S."/>
            <person name="Thon M."/>
            <person name="Zeilinger S."/>
            <person name="Casas-Flores S."/>
            <person name="Horwitz B.A."/>
            <person name="Mukherjee P.K."/>
            <person name="Mukherjee M."/>
            <person name="Kredics L."/>
            <person name="Alcaraz L.D."/>
            <person name="Aerts A."/>
            <person name="Antal Z."/>
            <person name="Atanasova L."/>
            <person name="Cervantes-Badillo M.G."/>
            <person name="Challacombe J."/>
            <person name="Chertkov O."/>
            <person name="McCluskey K."/>
            <person name="Coulpier F."/>
            <person name="Deshpande N."/>
            <person name="von Doehren H."/>
            <person name="Ebbole D.J."/>
            <person name="Esquivel-Naranjo E.U."/>
            <person name="Fekete E."/>
            <person name="Flipphi M."/>
            <person name="Glaser F."/>
            <person name="Gomez-Rodriguez E.Y."/>
            <person name="Gruber S."/>
            <person name="Han C."/>
            <person name="Henrissat B."/>
            <person name="Hermosa R."/>
            <person name="Hernandez-Onate M."/>
            <person name="Karaffa L."/>
            <person name="Kosti I."/>
            <person name="Le Crom S."/>
            <person name="Lindquist E."/>
            <person name="Lucas S."/>
            <person name="Luebeck M."/>
            <person name="Luebeck P.S."/>
            <person name="Margeot A."/>
            <person name="Metz B."/>
            <person name="Misra M."/>
            <person name="Nevalainen H."/>
            <person name="Omann M."/>
            <person name="Packer N."/>
            <person name="Perrone G."/>
            <person name="Uresti-Rivera E.E."/>
            <person name="Salamov A."/>
            <person name="Schmoll M."/>
            <person name="Seiboth B."/>
            <person name="Shapiro H."/>
            <person name="Sukno S."/>
            <person name="Tamayo-Ramos J.A."/>
            <person name="Tisch D."/>
            <person name="Wiest A."/>
            <person name="Wilkinson H.H."/>
            <person name="Zhang M."/>
            <person name="Coutinho P.M."/>
            <person name="Kenerley C.M."/>
            <person name="Monte E."/>
            <person name="Baker S.E."/>
            <person name="Grigoriev I.V."/>
        </authorList>
    </citation>
    <scope>NUCLEOTIDE SEQUENCE [LARGE SCALE GENOMIC DNA]</scope>
    <source>
        <strain evidence="3">ATCC 20476 / IMI 206040</strain>
    </source>
</reference>
<dbReference type="AlphaFoldDB" id="G9NSA2"/>
<dbReference type="EMBL" id="ABDG02000022">
    <property type="protein sequence ID" value="EHK46304.1"/>
    <property type="molecule type" value="Genomic_DNA"/>
</dbReference>
<comment type="caution">
    <text evidence="2">The sequence shown here is derived from an EMBL/GenBank/DDBJ whole genome shotgun (WGS) entry which is preliminary data.</text>
</comment>
<sequence length="119" mass="13401">MCVVPVIVMTGSLFSCSFFAKLSTAETKRNCRQFQKATRSRVHHHRGPPAVPPPPFKLHALASALLTRFNPDRHQLPSSHPNDVRRPSRPLARRPNRKQPSRLAGQGTIHTQIKLVEMP</sequence>
<dbReference type="Proteomes" id="UP000005426">
    <property type="component" value="Unassembled WGS sequence"/>
</dbReference>
<accession>G9NSA2</accession>
<evidence type="ECO:0000256" key="1">
    <source>
        <dbReference type="SAM" id="MobiDB-lite"/>
    </source>
</evidence>
<feature type="compositionally biased region" description="Basic residues" evidence="1">
    <location>
        <begin position="87"/>
        <end position="100"/>
    </location>
</feature>
<feature type="compositionally biased region" description="Basic residues" evidence="1">
    <location>
        <begin position="38"/>
        <end position="47"/>
    </location>
</feature>
<keyword evidence="3" id="KW-1185">Reference proteome</keyword>
<feature type="region of interest" description="Disordered" evidence="1">
    <location>
        <begin position="71"/>
        <end position="107"/>
    </location>
</feature>
<proteinExistence type="predicted"/>
<organism evidence="2 3">
    <name type="scientific">Hypocrea atroviridis (strain ATCC 20476 / IMI 206040)</name>
    <name type="common">Trichoderma atroviride</name>
    <dbReference type="NCBI Taxonomy" id="452589"/>
    <lineage>
        <taxon>Eukaryota</taxon>
        <taxon>Fungi</taxon>
        <taxon>Dikarya</taxon>
        <taxon>Ascomycota</taxon>
        <taxon>Pezizomycotina</taxon>
        <taxon>Sordariomycetes</taxon>
        <taxon>Hypocreomycetidae</taxon>
        <taxon>Hypocreales</taxon>
        <taxon>Hypocreaceae</taxon>
        <taxon>Trichoderma</taxon>
    </lineage>
</organism>
<evidence type="ECO:0000313" key="2">
    <source>
        <dbReference type="EMBL" id="EHK46304.1"/>
    </source>
</evidence>
<dbReference type="HOGENOM" id="CLU_2061806_0_0_1"/>
<evidence type="ECO:0000313" key="3">
    <source>
        <dbReference type="Proteomes" id="UP000005426"/>
    </source>
</evidence>
<feature type="region of interest" description="Disordered" evidence="1">
    <location>
        <begin position="35"/>
        <end position="55"/>
    </location>
</feature>
<protein>
    <submittedName>
        <fullName evidence="2">Uncharacterized protein</fullName>
    </submittedName>
</protein>
<name>G9NSA2_HYPAI</name>
<gene>
    <name evidence="2" type="ORF">TRIATDRAFT_299015</name>
</gene>